<accession>A0A6S6QS84</accession>
<dbReference type="RefSeq" id="WP_263971503.1">
    <property type="nucleotide sequence ID" value="NZ_AP023361.1"/>
</dbReference>
<dbReference type="EMBL" id="AP023361">
    <property type="protein sequence ID" value="BCJ89750.1"/>
    <property type="molecule type" value="Genomic_DNA"/>
</dbReference>
<organism evidence="1 2">
    <name type="scientific">Terrihabitans soli</name>
    <dbReference type="NCBI Taxonomy" id="708113"/>
    <lineage>
        <taxon>Bacteria</taxon>
        <taxon>Pseudomonadati</taxon>
        <taxon>Pseudomonadota</taxon>
        <taxon>Alphaproteobacteria</taxon>
        <taxon>Hyphomicrobiales</taxon>
        <taxon>Terrihabitans</taxon>
    </lineage>
</organism>
<gene>
    <name evidence="1" type="ORF">IZ6_04850</name>
</gene>
<dbReference type="KEGG" id="tso:IZ6_04850"/>
<protein>
    <submittedName>
        <fullName evidence="1">Uncharacterized protein</fullName>
    </submittedName>
</protein>
<reference evidence="1 2" key="1">
    <citation type="submission" date="2020-08" db="EMBL/GenBank/DDBJ databases">
        <title>Genome sequence of Rhizobiales bacterium strain IZ6.</title>
        <authorList>
            <person name="Nakai R."/>
            <person name="Naganuma T."/>
        </authorList>
    </citation>
    <scope>NUCLEOTIDE SEQUENCE [LARGE SCALE GENOMIC DNA]</scope>
    <source>
        <strain evidence="1 2">IZ6</strain>
    </source>
</reference>
<evidence type="ECO:0000313" key="1">
    <source>
        <dbReference type="EMBL" id="BCJ89750.1"/>
    </source>
</evidence>
<name>A0A6S6QS84_9HYPH</name>
<proteinExistence type="predicted"/>
<dbReference type="AlphaFoldDB" id="A0A6S6QS84"/>
<keyword evidence="2" id="KW-1185">Reference proteome</keyword>
<evidence type="ECO:0000313" key="2">
    <source>
        <dbReference type="Proteomes" id="UP000515317"/>
    </source>
</evidence>
<dbReference type="Proteomes" id="UP000515317">
    <property type="component" value="Chromosome"/>
</dbReference>
<sequence length="40" mass="4166">MSRVIVALFVAVLALVVAISLYTNLSNTDQIPPPPAGSVQ</sequence>